<evidence type="ECO:0000256" key="1">
    <source>
        <dbReference type="ARBA" id="ARBA00022801"/>
    </source>
</evidence>
<evidence type="ECO:0000313" key="5">
    <source>
        <dbReference type="Proteomes" id="UP000807353"/>
    </source>
</evidence>
<keyword evidence="1" id="KW-0378">Hydrolase</keyword>
<protein>
    <recommendedName>
        <fullName evidence="3">Alpha/beta hydrolase fold-3 domain-containing protein</fullName>
    </recommendedName>
</protein>
<organism evidence="4 5">
    <name type="scientific">Collybia nuda</name>
    <dbReference type="NCBI Taxonomy" id="64659"/>
    <lineage>
        <taxon>Eukaryota</taxon>
        <taxon>Fungi</taxon>
        <taxon>Dikarya</taxon>
        <taxon>Basidiomycota</taxon>
        <taxon>Agaricomycotina</taxon>
        <taxon>Agaricomycetes</taxon>
        <taxon>Agaricomycetidae</taxon>
        <taxon>Agaricales</taxon>
        <taxon>Tricholomatineae</taxon>
        <taxon>Clitocybaceae</taxon>
        <taxon>Collybia</taxon>
    </lineage>
</organism>
<comment type="caution">
    <text evidence="4">The sequence shown here is derived from an EMBL/GenBank/DDBJ whole genome shotgun (WGS) entry which is preliminary data.</text>
</comment>
<evidence type="ECO:0000256" key="2">
    <source>
        <dbReference type="SAM" id="MobiDB-lite"/>
    </source>
</evidence>
<dbReference type="InterPro" id="IPR050300">
    <property type="entry name" value="GDXG_lipolytic_enzyme"/>
</dbReference>
<keyword evidence="5" id="KW-1185">Reference proteome</keyword>
<name>A0A9P6CG85_9AGAR</name>
<dbReference type="EMBL" id="MU150250">
    <property type="protein sequence ID" value="KAF9464961.1"/>
    <property type="molecule type" value="Genomic_DNA"/>
</dbReference>
<evidence type="ECO:0000259" key="3">
    <source>
        <dbReference type="Pfam" id="PF07859"/>
    </source>
</evidence>
<evidence type="ECO:0000313" key="4">
    <source>
        <dbReference type="EMBL" id="KAF9464961.1"/>
    </source>
</evidence>
<reference evidence="4" key="1">
    <citation type="submission" date="2020-11" db="EMBL/GenBank/DDBJ databases">
        <authorList>
            <consortium name="DOE Joint Genome Institute"/>
            <person name="Ahrendt S."/>
            <person name="Riley R."/>
            <person name="Andreopoulos W."/>
            <person name="Labutti K."/>
            <person name="Pangilinan J."/>
            <person name="Ruiz-Duenas F.J."/>
            <person name="Barrasa J.M."/>
            <person name="Sanchez-Garcia M."/>
            <person name="Camarero S."/>
            <person name="Miyauchi S."/>
            <person name="Serrano A."/>
            <person name="Linde D."/>
            <person name="Babiker R."/>
            <person name="Drula E."/>
            <person name="Ayuso-Fernandez I."/>
            <person name="Pacheco R."/>
            <person name="Padilla G."/>
            <person name="Ferreira P."/>
            <person name="Barriuso J."/>
            <person name="Kellner H."/>
            <person name="Castanera R."/>
            <person name="Alfaro M."/>
            <person name="Ramirez L."/>
            <person name="Pisabarro A.G."/>
            <person name="Kuo A."/>
            <person name="Tritt A."/>
            <person name="Lipzen A."/>
            <person name="He G."/>
            <person name="Yan M."/>
            <person name="Ng V."/>
            <person name="Cullen D."/>
            <person name="Martin F."/>
            <person name="Rosso M.-N."/>
            <person name="Henrissat B."/>
            <person name="Hibbett D."/>
            <person name="Martinez A.T."/>
            <person name="Grigoriev I.V."/>
        </authorList>
    </citation>
    <scope>NUCLEOTIDE SEQUENCE</scope>
    <source>
        <strain evidence="4">CBS 247.69</strain>
    </source>
</reference>
<dbReference type="GO" id="GO:0016787">
    <property type="term" value="F:hydrolase activity"/>
    <property type="evidence" value="ECO:0007669"/>
    <property type="project" value="UniProtKB-KW"/>
</dbReference>
<dbReference type="InterPro" id="IPR013094">
    <property type="entry name" value="AB_hydrolase_3"/>
</dbReference>
<dbReference type="OrthoDB" id="1662883at2759"/>
<feature type="region of interest" description="Disordered" evidence="2">
    <location>
        <begin position="532"/>
        <end position="596"/>
    </location>
</feature>
<dbReference type="PANTHER" id="PTHR48081:SF5">
    <property type="entry name" value="ALPHA_BETA HYDROLASE FOLD-3 DOMAIN-CONTAINING PROTEIN"/>
    <property type="match status" value="1"/>
</dbReference>
<feature type="region of interest" description="Disordered" evidence="2">
    <location>
        <begin position="624"/>
        <end position="655"/>
    </location>
</feature>
<dbReference type="Proteomes" id="UP000807353">
    <property type="component" value="Unassembled WGS sequence"/>
</dbReference>
<dbReference type="Pfam" id="PF07859">
    <property type="entry name" value="Abhydrolase_3"/>
    <property type="match status" value="1"/>
</dbReference>
<dbReference type="SUPFAM" id="SSF53474">
    <property type="entry name" value="alpha/beta-Hydrolases"/>
    <property type="match status" value="1"/>
</dbReference>
<proteinExistence type="predicted"/>
<dbReference type="InterPro" id="IPR029058">
    <property type="entry name" value="AB_hydrolase_fold"/>
</dbReference>
<sequence length="887" mass="98842">MPVNALTTEVGLRVGPVILETLIKHYFDRLKGEAQQDEGSTRLRQDELLYDQVFNVVKTFLYTSSFHTVEDVQGFANTRTPSPPWVHVIRTLVPMDSCDEAAVYLVKALGGENEARRVVGGVKWWQVRGIRGVDAQWITAKKDWQDAKRRYKMQEKHGANEFPIDPPPTMNDSGTYEKEMDGMRCILYSHGGGYYFGSVDQERYSIQRHARKINGRVFAVNYRLAPQYPFPCALQDLLAAYLFLIKPPADATHCPVDPRHIVIAGDSAGGGISLALLQIIRDSSLPMPAGGVLISPWCDLTHSFPSVHTNTATDVIPPWGLSLQKPSILWPPPSDEISNRVHASLRSKIRHAFRIDPVHDTTAITDPNLSAPVNGGPSVSPPLLKDGTQSQTISLKAKSGETLTIDQQVHLYAQNTLLPHPLISPVLSYLGGLPPLLVIASDKEVLRDEIIYTAHKAANPEKYPIKEETRMLYHPLQDIENRYKPTKVHLQVYDDTAHVLPVLFSFTTPAKFCFRAIATFCKHVTRLSPSPPIKPSCSVPNLTPRSSLLKRDSKRGKPFNRSKIDISSTPDNIDISYPPPEIAHRNVPRRSLSSTMHRAASMIRPKSAPGTRSEELAIISRGPAPPLPHGGAHREISTSSNTSSDVGGPRFRKTSLPTLVNGERTAGECIYTDTWDSEGYMIRERVSTQGIIRSLEPEDELQAFHIHPETIGSLSELSVRRYIDARADFDKRFSSTIKTIEKHRRRNLEHAKDDTQRSMGIFQHAFNLEDNSSGKATECGIAEGLRASSGSWGWAWALDENEHPPPSSIVSRRDTMEARRLAKIADQSVLQNDQSLSGNNFWSAIVNFLTVTPDRHMSSTPSGLVKRKSRLSRFLSLHPTTEDDTCQ</sequence>
<accession>A0A9P6CG85</accession>
<feature type="domain" description="Alpha/beta hydrolase fold-3" evidence="3">
    <location>
        <begin position="186"/>
        <end position="312"/>
    </location>
</feature>
<gene>
    <name evidence="4" type="ORF">BDZ94DRAFT_1254956</name>
</gene>
<dbReference type="AlphaFoldDB" id="A0A9P6CG85"/>
<dbReference type="PANTHER" id="PTHR48081">
    <property type="entry name" value="AB HYDROLASE SUPERFAMILY PROTEIN C4A8.06C"/>
    <property type="match status" value="1"/>
</dbReference>
<dbReference type="Gene3D" id="3.40.50.1820">
    <property type="entry name" value="alpha/beta hydrolase"/>
    <property type="match status" value="1"/>
</dbReference>